<accession>A0A9Q3DMT2</accession>
<name>A0A9Q3DMT2_9BASI</name>
<protein>
    <submittedName>
        <fullName evidence="1">Uncharacterized protein</fullName>
    </submittedName>
</protein>
<keyword evidence="2" id="KW-1185">Reference proteome</keyword>
<dbReference type="Proteomes" id="UP000765509">
    <property type="component" value="Unassembled WGS sequence"/>
</dbReference>
<reference evidence="1" key="1">
    <citation type="submission" date="2021-03" db="EMBL/GenBank/DDBJ databases">
        <title>Draft genome sequence of rust myrtle Austropuccinia psidii MF-1, a brazilian biotype.</title>
        <authorList>
            <person name="Quecine M.C."/>
            <person name="Pachon D.M.R."/>
            <person name="Bonatelli M.L."/>
            <person name="Correr F.H."/>
            <person name="Franceschini L.M."/>
            <person name="Leite T.F."/>
            <person name="Margarido G.R.A."/>
            <person name="Almeida C.A."/>
            <person name="Ferrarezi J.A."/>
            <person name="Labate C.A."/>
        </authorList>
    </citation>
    <scope>NUCLEOTIDE SEQUENCE</scope>
    <source>
        <strain evidence="1">MF-1</strain>
    </source>
</reference>
<dbReference type="AlphaFoldDB" id="A0A9Q3DMT2"/>
<organism evidence="1 2">
    <name type="scientific">Austropuccinia psidii MF-1</name>
    <dbReference type="NCBI Taxonomy" id="1389203"/>
    <lineage>
        <taxon>Eukaryota</taxon>
        <taxon>Fungi</taxon>
        <taxon>Dikarya</taxon>
        <taxon>Basidiomycota</taxon>
        <taxon>Pucciniomycotina</taxon>
        <taxon>Pucciniomycetes</taxon>
        <taxon>Pucciniales</taxon>
        <taxon>Sphaerophragmiaceae</taxon>
        <taxon>Austropuccinia</taxon>
    </lineage>
</organism>
<evidence type="ECO:0000313" key="1">
    <source>
        <dbReference type="EMBL" id="MBW0506355.1"/>
    </source>
</evidence>
<dbReference type="EMBL" id="AVOT02019034">
    <property type="protein sequence ID" value="MBW0506355.1"/>
    <property type="molecule type" value="Genomic_DNA"/>
</dbReference>
<sequence length="107" mass="11618">MLAYRVLCSNDGKILTSRHVPFDKSKFPCFSISFSLDSPLVVPFSSDGEVELVDEVQSPSSDSQVAVDEAHVSNAPIEDLSNEDAVDEVSSLSLAEEPASVFSWPRL</sequence>
<evidence type="ECO:0000313" key="2">
    <source>
        <dbReference type="Proteomes" id="UP000765509"/>
    </source>
</evidence>
<gene>
    <name evidence="1" type="ORF">O181_046070</name>
</gene>
<comment type="caution">
    <text evidence="1">The sequence shown here is derived from an EMBL/GenBank/DDBJ whole genome shotgun (WGS) entry which is preliminary data.</text>
</comment>
<proteinExistence type="predicted"/>